<dbReference type="InterPro" id="IPR000195">
    <property type="entry name" value="Rab-GAP-TBC_dom"/>
</dbReference>
<feature type="coiled-coil region" evidence="13">
    <location>
        <begin position="705"/>
        <end position="742"/>
    </location>
</feature>
<dbReference type="GeneID" id="7834342"/>
<feature type="region of interest" description="Disordered" evidence="14">
    <location>
        <begin position="1162"/>
        <end position="1202"/>
    </location>
</feature>
<feature type="coiled-coil region" evidence="13">
    <location>
        <begin position="783"/>
        <end position="840"/>
    </location>
</feature>
<gene>
    <name evidence="16" type="ORF">TTHERM_00426280</name>
</gene>
<dbReference type="PROSITE" id="PS50082">
    <property type="entry name" value="WD_REPEATS_2"/>
    <property type="match status" value="1"/>
</dbReference>
<dbReference type="AlphaFoldDB" id="Q23AD1"/>
<evidence type="ECO:0000256" key="13">
    <source>
        <dbReference type="SAM" id="Coils"/>
    </source>
</evidence>
<evidence type="ECO:0000256" key="14">
    <source>
        <dbReference type="SAM" id="MobiDB-lite"/>
    </source>
</evidence>
<dbReference type="SMART" id="SM00320">
    <property type="entry name" value="WD40"/>
    <property type="match status" value="3"/>
</dbReference>
<evidence type="ECO:0000259" key="15">
    <source>
        <dbReference type="PROSITE" id="PS50086"/>
    </source>
</evidence>
<dbReference type="STRING" id="312017.Q23AD1"/>
<dbReference type="PANTHER" id="PTHR19853">
    <property type="entry name" value="WD REPEAT CONTAINING PROTEIN 3 WDR3"/>
    <property type="match status" value="1"/>
</dbReference>
<proteinExistence type="predicted"/>
<feature type="repeat" description="WD" evidence="12">
    <location>
        <begin position="160"/>
        <end position="190"/>
    </location>
</feature>
<keyword evidence="17" id="KW-1185">Reference proteome</keyword>
<evidence type="ECO:0000256" key="9">
    <source>
        <dbReference type="ARBA" id="ARBA00023212"/>
    </source>
</evidence>
<dbReference type="InterPro" id="IPR036322">
    <property type="entry name" value="WD40_repeat_dom_sf"/>
</dbReference>
<feature type="coiled-coil region" evidence="13">
    <location>
        <begin position="900"/>
        <end position="1049"/>
    </location>
</feature>
<accession>Q23AD1</accession>
<dbReference type="Pfam" id="PF00566">
    <property type="entry name" value="RabGAP-TBC"/>
    <property type="match status" value="1"/>
</dbReference>
<keyword evidence="4" id="KW-0963">Cytoplasm</keyword>
<evidence type="ECO:0000313" key="17">
    <source>
        <dbReference type="Proteomes" id="UP000009168"/>
    </source>
</evidence>
<dbReference type="PROSITE" id="PS00678">
    <property type="entry name" value="WD_REPEATS_1"/>
    <property type="match status" value="1"/>
</dbReference>
<feature type="domain" description="Rab-GAP TBC" evidence="15">
    <location>
        <begin position="433"/>
        <end position="608"/>
    </location>
</feature>
<dbReference type="Gene3D" id="2.130.10.10">
    <property type="entry name" value="YVTN repeat-like/Quinoprotein amine dehydrogenase"/>
    <property type="match status" value="2"/>
</dbReference>
<dbReference type="GO" id="GO:0036064">
    <property type="term" value="C:ciliary basal body"/>
    <property type="evidence" value="ECO:0007669"/>
    <property type="project" value="TreeGrafter"/>
</dbReference>
<keyword evidence="7" id="KW-0970">Cilium biogenesis/degradation</keyword>
<dbReference type="Proteomes" id="UP000009168">
    <property type="component" value="Unassembled WGS sequence"/>
</dbReference>
<evidence type="ECO:0000256" key="10">
    <source>
        <dbReference type="ARBA" id="ARBA00023273"/>
    </source>
</evidence>
<organism evidence="16 17">
    <name type="scientific">Tetrahymena thermophila (strain SB210)</name>
    <dbReference type="NCBI Taxonomy" id="312017"/>
    <lineage>
        <taxon>Eukaryota</taxon>
        <taxon>Sar</taxon>
        <taxon>Alveolata</taxon>
        <taxon>Ciliophora</taxon>
        <taxon>Intramacronucleata</taxon>
        <taxon>Oligohymenophorea</taxon>
        <taxon>Hymenostomatida</taxon>
        <taxon>Tetrahymenina</taxon>
        <taxon>Tetrahymenidae</taxon>
        <taxon>Tetrahymena</taxon>
    </lineage>
</organism>
<keyword evidence="8 13" id="KW-0175">Coiled coil</keyword>
<name>Q23AD1_TETTS</name>
<keyword evidence="6" id="KW-0677">Repeat</keyword>
<feature type="compositionally biased region" description="Acidic residues" evidence="14">
    <location>
        <begin position="1191"/>
        <end position="1202"/>
    </location>
</feature>
<dbReference type="RefSeq" id="XP_001013806.2">
    <property type="nucleotide sequence ID" value="XM_001013806.2"/>
</dbReference>
<dbReference type="SUPFAM" id="SSF50978">
    <property type="entry name" value="WD40 repeat-like"/>
    <property type="match status" value="1"/>
</dbReference>
<evidence type="ECO:0000256" key="5">
    <source>
        <dbReference type="ARBA" id="ARBA00022574"/>
    </source>
</evidence>
<evidence type="ECO:0000256" key="1">
    <source>
        <dbReference type="ARBA" id="ARBA00004120"/>
    </source>
</evidence>
<sequence>MNNIHTSTHVSTYFNEALVDRIDTQKYLKSNGKIKKVVSDPDNHYTAAIDDSGNITVIVHKLNRFVSIKPSSPATHLVFIRNGNLLVAQQNGHISQYLASNGKLTSVIKHHNSKLLALEYNPVTKQILTIANDQCTLWDAQSFNKIKTLFAKASYFATGSLTPNGQSLITSFQDGNVYVWNLNNFEVTAKSEVEENMKNQKISVSADSSRFVIGGSTAYLYYCDISHSPLCISSFALPSGSTSVKKIKFTHGNYLGIITDNQVFYAIDSSTNQIALEFRLPKNKGITDFDINPNNLEILIVSGNGEIFKYDLQKLFIMEMNQQQRLLERGIESSLVYNVLKPGNQNHSLKFESHVDFVSHGKENVIINGESKLVNDPDDLMKANTQRETNIIQLCTFPKHTLEKMFKSALINVNSLPNMSVHKLRQFLQKHKVYPDKHRAFIYKQLLELPLNVDNFATLVQKGLYPSFKDLYRKYPISDSKLYQKMQTILSCLANFCDLFGESDQFIQIAFPFVKLFGQEELLAFEIVLCFAHQILQNYFVDFPHPPLDLLQNIDEIIKYNDPILHQHLKQHNFKFVDYIWPFLSGFFTSALDKESWLQLIDYLITYNDTPELFMFITAAFIIYFKHPLMKLKSKDELEIFISRQNPVSVNHIIESGFSLLKRTPIDKIFVKFSKILPLSKTSYNQFTNYNVFNVAHSRLTRQQETEAEAKLEESKHKIRQMQSLTDQILSVEQRYKEKQENLIRSEQIRREEVIYNAEQKLSRQMKLEESIKQTRLQQLNKIQTLTRANLQAQEELRQKELDLLEAELQYQQQADGQQMQNRKEEIQILEMEAQAAARLRQVMELREKEDRQRMVRMDMDIHRQQEEDRDNALIQQWRVEDTEMRLRRETLKQKKLQDLYKYEEENEKKLIEAKMLETEILKEQQMRDIERERKLRQIAEQELDQNERYAEYVKQLEQEQLKTQIHKLQETLNHHRQKALNFSQARLNQAEEEKNRLLNEIQIHKNMLSAKQKTLQTGEIESQIAQKRREAEQSIIEHEKKLQSILLDIENEKRLMYELQSQILQREKDIKEQEGFYDVLKENEQRAINENRYQTALQQQRFEEDLNRQTMQKSYQQQQRLQEQMQLREQQLIQETDQMRETIQQENMKRLEEAVNNNTLLRNTNSNNQSQDYSPANNFQRNHYKMPSEINEEEGEQDEEQ</sequence>
<dbReference type="Gene3D" id="1.10.472.80">
    <property type="entry name" value="Ypt/Rab-GAP domain of gyp1p, domain 3"/>
    <property type="match status" value="1"/>
</dbReference>
<dbReference type="GO" id="GO:0034451">
    <property type="term" value="C:centriolar satellite"/>
    <property type="evidence" value="ECO:0007669"/>
    <property type="project" value="UniProtKB-SubCell"/>
</dbReference>
<feature type="compositionally biased region" description="Polar residues" evidence="14">
    <location>
        <begin position="1173"/>
        <end position="1182"/>
    </location>
</feature>
<dbReference type="InParanoid" id="Q23AD1"/>
<evidence type="ECO:0000256" key="2">
    <source>
        <dbReference type="ARBA" id="ARBA00004607"/>
    </source>
</evidence>
<dbReference type="PROSITE" id="PS50086">
    <property type="entry name" value="TBC_RABGAP"/>
    <property type="match status" value="1"/>
</dbReference>
<feature type="compositionally biased region" description="Low complexity" evidence="14">
    <location>
        <begin position="1162"/>
        <end position="1172"/>
    </location>
</feature>
<dbReference type="PANTHER" id="PTHR19853:SF1">
    <property type="entry name" value="TBC1 DOMAIN FAMILY MEMBER 31"/>
    <property type="match status" value="1"/>
</dbReference>
<evidence type="ECO:0000313" key="16">
    <source>
        <dbReference type="EMBL" id="EAR93561.2"/>
    </source>
</evidence>
<dbReference type="OrthoDB" id="5578278at2759"/>
<evidence type="ECO:0000256" key="11">
    <source>
        <dbReference type="ARBA" id="ARBA00034464"/>
    </source>
</evidence>
<dbReference type="GO" id="GO:0060271">
    <property type="term" value="P:cilium assembly"/>
    <property type="evidence" value="ECO:0007669"/>
    <property type="project" value="TreeGrafter"/>
</dbReference>
<dbReference type="InterPro" id="IPR015943">
    <property type="entry name" value="WD40/YVTN_repeat-like_dom_sf"/>
</dbReference>
<evidence type="ECO:0000256" key="8">
    <source>
        <dbReference type="ARBA" id="ARBA00023054"/>
    </source>
</evidence>
<evidence type="ECO:0000256" key="3">
    <source>
        <dbReference type="ARBA" id="ARBA00014199"/>
    </source>
</evidence>
<dbReference type="SUPFAM" id="SSF47923">
    <property type="entry name" value="Ypt/Rab-GAP domain of gyp1p"/>
    <property type="match status" value="1"/>
</dbReference>
<dbReference type="HOGENOM" id="CLU_269548_0_0_1"/>
<dbReference type="InterPro" id="IPR035969">
    <property type="entry name" value="Rab-GAP_TBC_sf"/>
</dbReference>
<dbReference type="InterPro" id="IPR019775">
    <property type="entry name" value="WD40_repeat_CS"/>
</dbReference>
<dbReference type="InterPro" id="IPR051570">
    <property type="entry name" value="TBC1_cilium_biogenesis"/>
</dbReference>
<reference evidence="17" key="1">
    <citation type="journal article" date="2006" name="PLoS Biol.">
        <title>Macronuclear genome sequence of the ciliate Tetrahymena thermophila, a model eukaryote.</title>
        <authorList>
            <person name="Eisen J.A."/>
            <person name="Coyne R.S."/>
            <person name="Wu M."/>
            <person name="Wu D."/>
            <person name="Thiagarajan M."/>
            <person name="Wortman J.R."/>
            <person name="Badger J.H."/>
            <person name="Ren Q."/>
            <person name="Amedeo P."/>
            <person name="Jones K.M."/>
            <person name="Tallon L.J."/>
            <person name="Delcher A.L."/>
            <person name="Salzberg S.L."/>
            <person name="Silva J.C."/>
            <person name="Haas B.J."/>
            <person name="Majoros W.H."/>
            <person name="Farzad M."/>
            <person name="Carlton J.M."/>
            <person name="Smith R.K. Jr."/>
            <person name="Garg J."/>
            <person name="Pearlman R.E."/>
            <person name="Karrer K.M."/>
            <person name="Sun L."/>
            <person name="Manning G."/>
            <person name="Elde N.C."/>
            <person name="Turkewitz A.P."/>
            <person name="Asai D.J."/>
            <person name="Wilkes D.E."/>
            <person name="Wang Y."/>
            <person name="Cai H."/>
            <person name="Collins K."/>
            <person name="Stewart B.A."/>
            <person name="Lee S.R."/>
            <person name="Wilamowska K."/>
            <person name="Weinberg Z."/>
            <person name="Ruzzo W.L."/>
            <person name="Wloga D."/>
            <person name="Gaertig J."/>
            <person name="Frankel J."/>
            <person name="Tsao C.-C."/>
            <person name="Gorovsky M.A."/>
            <person name="Keeling P.J."/>
            <person name="Waller R.F."/>
            <person name="Patron N.J."/>
            <person name="Cherry J.M."/>
            <person name="Stover N.A."/>
            <person name="Krieger C.J."/>
            <person name="del Toro C."/>
            <person name="Ryder H.F."/>
            <person name="Williamson S.C."/>
            <person name="Barbeau R.A."/>
            <person name="Hamilton E.P."/>
            <person name="Orias E."/>
        </authorList>
    </citation>
    <scope>NUCLEOTIDE SEQUENCE [LARGE SCALE GENOMIC DNA]</scope>
    <source>
        <strain evidence="17">SB210</strain>
    </source>
</reference>
<dbReference type="InterPro" id="IPR001680">
    <property type="entry name" value="WD40_rpt"/>
</dbReference>
<dbReference type="eggNOG" id="KOG1093">
    <property type="taxonomic scope" value="Eukaryota"/>
</dbReference>
<dbReference type="EMBL" id="GG662724">
    <property type="protein sequence ID" value="EAR93561.2"/>
    <property type="molecule type" value="Genomic_DNA"/>
</dbReference>
<protein>
    <recommendedName>
        <fullName evidence="3">TBC1 domain family member 31</fullName>
    </recommendedName>
</protein>
<keyword evidence="10" id="KW-0966">Cell projection</keyword>
<comment type="subcellular location">
    <subcellularLocation>
        <location evidence="1">Cytoplasm</location>
        <location evidence="1">Cytoskeleton</location>
        <location evidence="1">Cilium basal body</location>
    </subcellularLocation>
    <subcellularLocation>
        <location evidence="2">Cytoplasm</location>
        <location evidence="2">Cytoskeleton</location>
        <location evidence="2">Microtubule organizing center</location>
        <location evidence="2">Centrosome</location>
        <location evidence="2">Centriolar satellite</location>
    </subcellularLocation>
</comment>
<evidence type="ECO:0000256" key="6">
    <source>
        <dbReference type="ARBA" id="ARBA00022737"/>
    </source>
</evidence>
<comment type="function">
    <text evidence="11">Molecular adapter which is involved in cilium biogenesis. Part of a functional complex including OFD1 a centriolar protein involved in cilium assembly. Could regulate the cAMP-dependent phosphorylation of OFD1, and its subsequent ubiquitination by PJA2 which ultimately leads to its proteasomal degradation.</text>
</comment>
<dbReference type="KEGG" id="tet:TTHERM_00426280"/>
<evidence type="ECO:0000256" key="7">
    <source>
        <dbReference type="ARBA" id="ARBA00022794"/>
    </source>
</evidence>
<keyword evidence="5 12" id="KW-0853">WD repeat</keyword>
<evidence type="ECO:0000256" key="12">
    <source>
        <dbReference type="PROSITE-ProRule" id="PRU00221"/>
    </source>
</evidence>
<keyword evidence="9" id="KW-0206">Cytoskeleton</keyword>
<evidence type="ECO:0000256" key="4">
    <source>
        <dbReference type="ARBA" id="ARBA00022490"/>
    </source>
</evidence>